<reference evidence="1 2" key="1">
    <citation type="submission" date="2017-10" db="EMBL/GenBank/DDBJ databases">
        <title>Genome announcement of Methylocella silvestris TVC from permafrost.</title>
        <authorList>
            <person name="Wang J."/>
            <person name="Geng K."/>
            <person name="Ul-Haque F."/>
            <person name="Crombie A.T."/>
            <person name="Street L.E."/>
            <person name="Wookey P.A."/>
            <person name="Murrell J.C."/>
            <person name="Pratscher J."/>
        </authorList>
    </citation>
    <scope>NUCLEOTIDE SEQUENCE [LARGE SCALE GENOMIC DNA]</scope>
    <source>
        <strain evidence="1 2">TVC</strain>
    </source>
</reference>
<dbReference type="EMBL" id="PDZR01000013">
    <property type="protein sequence ID" value="PNG25708.1"/>
    <property type="molecule type" value="Genomic_DNA"/>
</dbReference>
<protein>
    <recommendedName>
        <fullName evidence="3">Bacteriophage protein</fullName>
    </recommendedName>
</protein>
<organism evidence="1 2">
    <name type="scientific">Methylocella silvestris</name>
    <dbReference type="NCBI Taxonomy" id="199596"/>
    <lineage>
        <taxon>Bacteria</taxon>
        <taxon>Pseudomonadati</taxon>
        <taxon>Pseudomonadota</taxon>
        <taxon>Alphaproteobacteria</taxon>
        <taxon>Hyphomicrobiales</taxon>
        <taxon>Beijerinckiaceae</taxon>
        <taxon>Methylocella</taxon>
    </lineage>
</organism>
<dbReference type="OrthoDB" id="8160844at2"/>
<evidence type="ECO:0000313" key="1">
    <source>
        <dbReference type="EMBL" id="PNG25708.1"/>
    </source>
</evidence>
<sequence length="173" mass="18531">MVKISVTSSIDHTGDLMRAIKALTKNVVMVGVPAANADRESTGGKPGANNAQIGYIMETGSPTKNIPARPFLVPGVQSIKGEIVKSMRKSGMAALGGNVEQVEKEMHAIGLKAQVAVQIKLSEGPFTPLSPKTVYARKHRKEAPRDSDQPLIDTGQLRAAIKYVIMKSKDVKK</sequence>
<comment type="caution">
    <text evidence="1">The sequence shown here is derived from an EMBL/GenBank/DDBJ whole genome shotgun (WGS) entry which is preliminary data.</text>
</comment>
<proteinExistence type="predicted"/>
<accession>A0A2J7TG21</accession>
<name>A0A2J7TG21_METSI</name>
<evidence type="ECO:0000313" key="2">
    <source>
        <dbReference type="Proteomes" id="UP000236286"/>
    </source>
</evidence>
<evidence type="ECO:0008006" key="3">
    <source>
        <dbReference type="Google" id="ProtNLM"/>
    </source>
</evidence>
<dbReference type="RefSeq" id="WP_102844062.1">
    <property type="nucleotide sequence ID" value="NZ_PDZR01000013.1"/>
</dbReference>
<dbReference type="AlphaFoldDB" id="A0A2J7TG21"/>
<gene>
    <name evidence="1" type="ORF">CR492_12385</name>
</gene>
<dbReference type="Proteomes" id="UP000236286">
    <property type="component" value="Unassembled WGS sequence"/>
</dbReference>